<dbReference type="GO" id="GO:0043531">
    <property type="term" value="F:ADP binding"/>
    <property type="evidence" value="ECO:0007669"/>
    <property type="project" value="UniProtKB-UniRule"/>
</dbReference>
<sequence>MKNLKIVIASDSIGETGEVVARAALSQFDVVVEERNLKRYAHLTDVKDIDNFIQSIKLDNVVVIFTFIKPELSKYIVEKLTQLNIPFVDVMTPVMDMLKEKLEDGPLYEPGRVHKLDADYFKKIEAIEFAVRYDDGRDPSGLKYADIVLIGVSRTSKTPLSQFLAYRGYKVVNIALVPEVELPEQLFEIDPNKCIGLEIDPSSLFEIRKRRLEQLGLLENAKYGQNERIEAELEYFHQTVKKIGCCTINVTNKAIEETASEIIRIMNL</sequence>
<evidence type="ECO:0000256" key="5">
    <source>
        <dbReference type="HAMAP-Rule" id="MF_00921"/>
    </source>
</evidence>
<name>A0AAF0YMH3_9STAP</name>
<dbReference type="AlphaFoldDB" id="A0AAF0YMH3"/>
<evidence type="ECO:0000313" key="6">
    <source>
        <dbReference type="EMBL" id="WOS96449.1"/>
    </source>
</evidence>
<evidence type="ECO:0000256" key="2">
    <source>
        <dbReference type="ARBA" id="ARBA00022679"/>
    </source>
</evidence>
<keyword evidence="7" id="KW-1185">Reference proteome</keyword>
<dbReference type="PANTHER" id="PTHR31756">
    <property type="entry name" value="PYRUVATE, PHOSPHATE DIKINASE REGULATORY PROTEIN 1, CHLOROPLASTIC"/>
    <property type="match status" value="1"/>
</dbReference>
<reference evidence="7" key="1">
    <citation type="submission" date="2017-09" db="EMBL/GenBank/DDBJ databases">
        <title>Bacterial strain isolated from the female urinary microbiota.</title>
        <authorList>
            <person name="Thomas-White K."/>
            <person name="Kumar N."/>
            <person name="Forster S."/>
            <person name="Putonti C."/>
            <person name="Lawley T."/>
            <person name="Wolfe A.J."/>
        </authorList>
    </citation>
    <scope>NUCLEOTIDE SEQUENCE [LARGE SCALE GENOMIC DNA]</scope>
    <source>
        <strain evidence="7">UMB0959</strain>
    </source>
</reference>
<dbReference type="EC" id="2.7.4.27" evidence="5"/>
<comment type="catalytic activity">
    <reaction evidence="5">
        <text>N(tele)-phospho-L-histidyl/L-threonyl-[pyruvate, phosphate dikinase] + ADP = N(tele)-phospho-L-histidyl/O-phospho-L-threonyl-[pyruvate, phosphate dikinase] + AMP + H(+)</text>
        <dbReference type="Rhea" id="RHEA:43692"/>
        <dbReference type="Rhea" id="RHEA-COMP:10650"/>
        <dbReference type="Rhea" id="RHEA-COMP:10651"/>
        <dbReference type="ChEBI" id="CHEBI:15378"/>
        <dbReference type="ChEBI" id="CHEBI:30013"/>
        <dbReference type="ChEBI" id="CHEBI:61977"/>
        <dbReference type="ChEBI" id="CHEBI:83586"/>
        <dbReference type="ChEBI" id="CHEBI:456215"/>
        <dbReference type="ChEBI" id="CHEBI:456216"/>
        <dbReference type="EC" id="2.7.11.32"/>
    </reaction>
</comment>
<evidence type="ECO:0000256" key="4">
    <source>
        <dbReference type="ARBA" id="ARBA00022777"/>
    </source>
</evidence>
<dbReference type="GO" id="GO:0004674">
    <property type="term" value="F:protein serine/threonine kinase activity"/>
    <property type="evidence" value="ECO:0007669"/>
    <property type="project" value="UniProtKB-UniRule"/>
</dbReference>
<dbReference type="RefSeq" id="WP_068128277.1">
    <property type="nucleotide sequence ID" value="NZ_CP136964.1"/>
</dbReference>
<dbReference type="HAMAP" id="MF_00921">
    <property type="entry name" value="PDRP"/>
    <property type="match status" value="1"/>
</dbReference>
<dbReference type="Proteomes" id="UP000243626">
    <property type="component" value="Chromosome"/>
</dbReference>
<accession>A0AAF0YMH3</accession>
<dbReference type="NCBIfam" id="NF003742">
    <property type="entry name" value="PRK05339.1"/>
    <property type="match status" value="1"/>
</dbReference>
<protein>
    <recommendedName>
        <fullName evidence="5">Putative pyruvate, phosphate dikinase regulatory protein</fullName>
        <shortName evidence="5">PPDK regulatory protein</shortName>
        <ecNumber evidence="5">2.7.11.32</ecNumber>
        <ecNumber evidence="5">2.7.4.27</ecNumber>
    </recommendedName>
</protein>
<dbReference type="Pfam" id="PF03618">
    <property type="entry name" value="Kinase-PPPase"/>
    <property type="match status" value="1"/>
</dbReference>
<dbReference type="InterPro" id="IPR026565">
    <property type="entry name" value="PPDK_reg"/>
</dbReference>
<comment type="catalytic activity">
    <reaction evidence="5">
        <text>N(tele)-phospho-L-histidyl/O-phospho-L-threonyl-[pyruvate, phosphate dikinase] + phosphate + H(+) = N(tele)-phospho-L-histidyl/L-threonyl-[pyruvate, phosphate dikinase] + diphosphate</text>
        <dbReference type="Rhea" id="RHEA:43696"/>
        <dbReference type="Rhea" id="RHEA-COMP:10650"/>
        <dbReference type="Rhea" id="RHEA-COMP:10651"/>
        <dbReference type="ChEBI" id="CHEBI:15378"/>
        <dbReference type="ChEBI" id="CHEBI:30013"/>
        <dbReference type="ChEBI" id="CHEBI:33019"/>
        <dbReference type="ChEBI" id="CHEBI:43474"/>
        <dbReference type="ChEBI" id="CHEBI:61977"/>
        <dbReference type="ChEBI" id="CHEBI:83586"/>
        <dbReference type="EC" id="2.7.4.27"/>
    </reaction>
</comment>
<dbReference type="EMBL" id="CP136964">
    <property type="protein sequence ID" value="WOS96449.1"/>
    <property type="molecule type" value="Genomic_DNA"/>
</dbReference>
<keyword evidence="2 5" id="KW-0808">Transferase</keyword>
<dbReference type="EC" id="2.7.11.32" evidence="5"/>
<keyword evidence="4 5" id="KW-0418">Kinase</keyword>
<proteinExistence type="inferred from homology"/>
<keyword evidence="1 5" id="KW-0723">Serine/threonine-protein kinase</keyword>
<keyword evidence="3 5" id="KW-0547">Nucleotide-binding</keyword>
<evidence type="ECO:0000256" key="1">
    <source>
        <dbReference type="ARBA" id="ARBA00022527"/>
    </source>
</evidence>
<dbReference type="PANTHER" id="PTHR31756:SF3">
    <property type="entry name" value="PYRUVATE, PHOSPHATE DIKINASE REGULATORY PROTEIN 1, CHLOROPLASTIC"/>
    <property type="match status" value="1"/>
</dbReference>
<reference evidence="6 7" key="2">
    <citation type="submission" date="2023-10" db="EMBL/GenBank/DDBJ databases">
        <authorList>
            <person name="Choi B."/>
        </authorList>
    </citation>
    <scope>NUCLEOTIDE SEQUENCE [LARGE SCALE GENOMIC DNA]</scope>
    <source>
        <strain evidence="6 7">UMB0959</strain>
    </source>
</reference>
<evidence type="ECO:0000313" key="7">
    <source>
        <dbReference type="Proteomes" id="UP000243626"/>
    </source>
</evidence>
<keyword evidence="6" id="KW-0670">Pyruvate</keyword>
<evidence type="ECO:0000256" key="3">
    <source>
        <dbReference type="ARBA" id="ARBA00022741"/>
    </source>
</evidence>
<organism evidence="6 7">
    <name type="scientific">Nosocomiicoccus massiliensis</name>
    <dbReference type="NCBI Taxonomy" id="1232430"/>
    <lineage>
        <taxon>Bacteria</taxon>
        <taxon>Bacillati</taxon>
        <taxon>Bacillota</taxon>
        <taxon>Bacilli</taxon>
        <taxon>Bacillales</taxon>
        <taxon>Staphylococcaceae</taxon>
        <taxon>Nosocomiicoccus</taxon>
    </lineage>
</organism>
<dbReference type="GO" id="GO:0016776">
    <property type="term" value="F:phosphotransferase activity, phosphate group as acceptor"/>
    <property type="evidence" value="ECO:0007669"/>
    <property type="project" value="UniProtKB-UniRule"/>
</dbReference>
<feature type="binding site" evidence="5">
    <location>
        <begin position="151"/>
        <end position="158"/>
    </location>
    <ligand>
        <name>ADP</name>
        <dbReference type="ChEBI" id="CHEBI:456216"/>
    </ligand>
</feature>
<dbReference type="InterPro" id="IPR005177">
    <property type="entry name" value="Kinase-pyrophosphorylase"/>
</dbReference>
<comment type="function">
    <text evidence="5">Bifunctional serine/threonine kinase and phosphorylase involved in the regulation of the pyruvate, phosphate dikinase (PPDK) by catalyzing its phosphorylation/dephosphorylation.</text>
</comment>
<gene>
    <name evidence="6" type="ORF">CJ229_001510</name>
</gene>
<dbReference type="KEGG" id="nmy:CJ229_001510"/>
<dbReference type="GO" id="GO:0005524">
    <property type="term" value="F:ATP binding"/>
    <property type="evidence" value="ECO:0007669"/>
    <property type="project" value="InterPro"/>
</dbReference>
<comment type="similarity">
    <text evidence="5">Belongs to the pyruvate, phosphate/water dikinase regulatory protein family. PDRP subfamily.</text>
</comment>